<keyword evidence="1" id="KW-0732">Signal</keyword>
<evidence type="ECO:0008006" key="4">
    <source>
        <dbReference type="Google" id="ProtNLM"/>
    </source>
</evidence>
<name>A0A7H0VD64_9FLAO</name>
<evidence type="ECO:0000313" key="3">
    <source>
        <dbReference type="Proteomes" id="UP000516305"/>
    </source>
</evidence>
<proteinExistence type="predicted"/>
<reference evidence="2 3" key="1">
    <citation type="submission" date="2020-08" db="EMBL/GenBank/DDBJ databases">
        <title>Croceimicrobium hydrocarbonivorans gen. nov., sp. nov., a novel marine bacterium isolated from a bacterial consortium that degrades polyethylene terephthalate.</title>
        <authorList>
            <person name="Liu R."/>
        </authorList>
    </citation>
    <scope>NUCLEOTIDE SEQUENCE [LARGE SCALE GENOMIC DNA]</scope>
    <source>
        <strain evidence="2 3">A20-9</strain>
    </source>
</reference>
<accession>A0A7H0VD64</accession>
<gene>
    <name evidence="2" type="ORF">H4K34_14965</name>
</gene>
<feature type="chain" id="PRO_5028871508" description="Outer membrane protein beta-barrel domain-containing protein" evidence="1">
    <location>
        <begin position="20"/>
        <end position="180"/>
    </location>
</feature>
<evidence type="ECO:0000256" key="1">
    <source>
        <dbReference type="SAM" id="SignalP"/>
    </source>
</evidence>
<dbReference type="AlphaFoldDB" id="A0A7H0VD64"/>
<feature type="signal peptide" evidence="1">
    <location>
        <begin position="1"/>
        <end position="19"/>
    </location>
</feature>
<evidence type="ECO:0000313" key="2">
    <source>
        <dbReference type="EMBL" id="QNR23662.1"/>
    </source>
</evidence>
<dbReference type="EMBL" id="CP060139">
    <property type="protein sequence ID" value="QNR23662.1"/>
    <property type="molecule type" value="Genomic_DNA"/>
</dbReference>
<dbReference type="Proteomes" id="UP000516305">
    <property type="component" value="Chromosome"/>
</dbReference>
<dbReference type="KEGG" id="chyd:H4K34_14965"/>
<protein>
    <recommendedName>
        <fullName evidence="4">Outer membrane protein beta-barrel domain-containing protein</fullName>
    </recommendedName>
</protein>
<organism evidence="2 3">
    <name type="scientific">Croceimicrobium hydrocarbonivorans</name>
    <dbReference type="NCBI Taxonomy" id="2761580"/>
    <lineage>
        <taxon>Bacteria</taxon>
        <taxon>Pseudomonadati</taxon>
        <taxon>Bacteroidota</taxon>
        <taxon>Flavobacteriia</taxon>
        <taxon>Flavobacteriales</taxon>
        <taxon>Owenweeksiaceae</taxon>
        <taxon>Croceimicrobium</taxon>
    </lineage>
</organism>
<dbReference type="RefSeq" id="WP_210758196.1">
    <property type="nucleotide sequence ID" value="NZ_CP060139.1"/>
</dbReference>
<sequence length="180" mass="20576">MKKHLFALLLILTVQVGFAQESPKHRLTLSALQHSSWTGITYSRLFHPFENKNWEWSLGAGFVSGLGESSLMLGYNSLPLFSSLTYGTRHQVGLNLGYAYRFNLKRTPISVINSSPLEYTIFTDYHALNYSLFYRYNFGEQDTYFLGIGGEFSHYLGEINGFDVNLNPAFRPFLNFGINF</sequence>
<keyword evidence="3" id="KW-1185">Reference proteome</keyword>